<dbReference type="Proteomes" id="UP000827092">
    <property type="component" value="Unassembled WGS sequence"/>
</dbReference>
<evidence type="ECO:0000256" key="1">
    <source>
        <dbReference type="SAM" id="MobiDB-lite"/>
    </source>
</evidence>
<feature type="region of interest" description="Disordered" evidence="1">
    <location>
        <begin position="47"/>
        <end position="66"/>
    </location>
</feature>
<organism evidence="2 3">
    <name type="scientific">Oedothorax gibbosus</name>
    <dbReference type="NCBI Taxonomy" id="931172"/>
    <lineage>
        <taxon>Eukaryota</taxon>
        <taxon>Metazoa</taxon>
        <taxon>Ecdysozoa</taxon>
        <taxon>Arthropoda</taxon>
        <taxon>Chelicerata</taxon>
        <taxon>Arachnida</taxon>
        <taxon>Araneae</taxon>
        <taxon>Araneomorphae</taxon>
        <taxon>Entelegynae</taxon>
        <taxon>Araneoidea</taxon>
        <taxon>Linyphiidae</taxon>
        <taxon>Erigoninae</taxon>
        <taxon>Oedothorax</taxon>
    </lineage>
</organism>
<sequence>MYTKHTTLALHSSRSRDLGKSTSVRRIFHAAKTQPIPTSFVAEFMAPELGGVRSSPRRTKEPTKPP</sequence>
<gene>
    <name evidence="2" type="ORF">JTE90_023215</name>
</gene>
<name>A0AAV6VMD1_9ARAC</name>
<evidence type="ECO:0000313" key="2">
    <source>
        <dbReference type="EMBL" id="KAG8196706.1"/>
    </source>
</evidence>
<feature type="compositionally biased region" description="Polar residues" evidence="1">
    <location>
        <begin position="1"/>
        <end position="12"/>
    </location>
</feature>
<dbReference type="EMBL" id="JAFNEN010000065">
    <property type="protein sequence ID" value="KAG8196706.1"/>
    <property type="molecule type" value="Genomic_DNA"/>
</dbReference>
<proteinExistence type="predicted"/>
<accession>A0AAV6VMD1</accession>
<keyword evidence="3" id="KW-1185">Reference proteome</keyword>
<reference evidence="2 3" key="1">
    <citation type="journal article" date="2022" name="Nat. Ecol. Evol.">
        <title>A masculinizing supergene underlies an exaggerated male reproductive morph in a spider.</title>
        <authorList>
            <person name="Hendrickx F."/>
            <person name="De Corte Z."/>
            <person name="Sonet G."/>
            <person name="Van Belleghem S.M."/>
            <person name="Kostlbacher S."/>
            <person name="Vangestel C."/>
        </authorList>
    </citation>
    <scope>NUCLEOTIDE SEQUENCE [LARGE SCALE GENOMIC DNA]</scope>
    <source>
        <strain evidence="2">W744_W776</strain>
    </source>
</reference>
<evidence type="ECO:0000313" key="3">
    <source>
        <dbReference type="Proteomes" id="UP000827092"/>
    </source>
</evidence>
<comment type="caution">
    <text evidence="2">The sequence shown here is derived from an EMBL/GenBank/DDBJ whole genome shotgun (WGS) entry which is preliminary data.</text>
</comment>
<dbReference type="AlphaFoldDB" id="A0AAV6VMD1"/>
<feature type="region of interest" description="Disordered" evidence="1">
    <location>
        <begin position="1"/>
        <end position="20"/>
    </location>
</feature>
<protein>
    <submittedName>
        <fullName evidence="2">Uncharacterized protein</fullName>
    </submittedName>
</protein>